<reference evidence="1 2" key="1">
    <citation type="journal article" date="2006" name="Science">
        <title>Phytophthora genome sequences uncover evolutionary origins and mechanisms of pathogenesis.</title>
        <authorList>
            <person name="Tyler B.M."/>
            <person name="Tripathy S."/>
            <person name="Zhang X."/>
            <person name="Dehal P."/>
            <person name="Jiang R.H."/>
            <person name="Aerts A."/>
            <person name="Arredondo F.D."/>
            <person name="Baxter L."/>
            <person name="Bensasson D."/>
            <person name="Beynon J.L."/>
            <person name="Chapman J."/>
            <person name="Damasceno C.M."/>
            <person name="Dorrance A.E."/>
            <person name="Dou D."/>
            <person name="Dickerman A.W."/>
            <person name="Dubchak I.L."/>
            <person name="Garbelotto M."/>
            <person name="Gijzen M."/>
            <person name="Gordon S.G."/>
            <person name="Govers F."/>
            <person name="Grunwald N.J."/>
            <person name="Huang W."/>
            <person name="Ivors K.L."/>
            <person name="Jones R.W."/>
            <person name="Kamoun S."/>
            <person name="Krampis K."/>
            <person name="Lamour K.H."/>
            <person name="Lee M.K."/>
            <person name="McDonald W.H."/>
            <person name="Medina M."/>
            <person name="Meijer H.J."/>
            <person name="Nordberg E.K."/>
            <person name="Maclean D.J."/>
            <person name="Ospina-Giraldo M.D."/>
            <person name="Morris P.F."/>
            <person name="Phuntumart V."/>
            <person name="Putnam N.H."/>
            <person name="Rash S."/>
            <person name="Rose J.K."/>
            <person name="Sakihama Y."/>
            <person name="Salamov A.A."/>
            <person name="Savidor A."/>
            <person name="Scheuring C.F."/>
            <person name="Smith B.M."/>
            <person name="Sobral B.W."/>
            <person name="Terry A."/>
            <person name="Torto-Alalibo T.A."/>
            <person name="Win J."/>
            <person name="Xu Z."/>
            <person name="Zhang H."/>
            <person name="Grigoriev I.V."/>
            <person name="Rokhsar D.S."/>
            <person name="Boore J.L."/>
        </authorList>
    </citation>
    <scope>NUCLEOTIDE SEQUENCE [LARGE SCALE GENOMIC DNA]</scope>
    <source>
        <strain evidence="1 2">P6497</strain>
    </source>
</reference>
<sequence length="218" mass="26132">MKQPWFQKRKEYNIVKLMFESNPPQLKTDKSDESKEESVREILNSIDLDAPLSFKYCKANTIEDFIYNPSSFIIGQSWFKKRPEYHILRRINGRALPKRQCRDPNHNFYTMERCHLCEKRLIEDEEIYLEQEALYEAESGRKLDDEITRSLGLSLYFLLPYYTKAKMNVMRKGFPKHKAYFKSHIAQELIAVTMHPNRIQDQMNQFDDIEQYFTGMGY</sequence>
<protein>
    <submittedName>
        <fullName evidence="1">Uncharacterized protein</fullName>
    </submittedName>
</protein>
<evidence type="ECO:0000313" key="2">
    <source>
        <dbReference type="Proteomes" id="UP000002640"/>
    </source>
</evidence>
<gene>
    <name evidence="1" type="ORF">PHYSODRAFT_303512</name>
</gene>
<accession>G4ZS57</accession>
<organism evidence="1 2">
    <name type="scientific">Phytophthora sojae (strain P6497)</name>
    <name type="common">Soybean stem and root rot agent</name>
    <name type="synonym">Phytophthora megasperma f. sp. glycines</name>
    <dbReference type="NCBI Taxonomy" id="1094619"/>
    <lineage>
        <taxon>Eukaryota</taxon>
        <taxon>Sar</taxon>
        <taxon>Stramenopiles</taxon>
        <taxon>Oomycota</taxon>
        <taxon>Peronosporomycetes</taxon>
        <taxon>Peronosporales</taxon>
        <taxon>Peronosporaceae</taxon>
        <taxon>Phytophthora</taxon>
    </lineage>
</organism>
<dbReference type="AlphaFoldDB" id="G4ZS57"/>
<evidence type="ECO:0000313" key="1">
    <source>
        <dbReference type="EMBL" id="EGZ14353.1"/>
    </source>
</evidence>
<dbReference type="KEGG" id="psoj:PHYSODRAFT_303512"/>
<dbReference type="RefSeq" id="XP_009531782.1">
    <property type="nucleotide sequence ID" value="XM_009533487.1"/>
</dbReference>
<dbReference type="EMBL" id="JH159156">
    <property type="protein sequence ID" value="EGZ14353.1"/>
    <property type="molecule type" value="Genomic_DNA"/>
</dbReference>
<name>G4ZS57_PHYSP</name>
<dbReference type="InParanoid" id="G4ZS57"/>
<dbReference type="GeneID" id="20642292"/>
<keyword evidence="2" id="KW-1185">Reference proteome</keyword>
<proteinExistence type="predicted"/>
<dbReference type="Proteomes" id="UP000002640">
    <property type="component" value="Unassembled WGS sequence"/>
</dbReference>